<evidence type="ECO:0000256" key="7">
    <source>
        <dbReference type="ARBA" id="ARBA00021108"/>
    </source>
</evidence>
<dbReference type="SUPFAM" id="SSF53218">
    <property type="entry name" value="Molybdenum cofactor biosynthesis proteins"/>
    <property type="match status" value="1"/>
</dbReference>
<evidence type="ECO:0000256" key="9">
    <source>
        <dbReference type="ARBA" id="ARBA00022679"/>
    </source>
</evidence>
<dbReference type="SUPFAM" id="SSF63867">
    <property type="entry name" value="MoeA C-terminal domain-like"/>
    <property type="match status" value="1"/>
</dbReference>
<comment type="cofactor">
    <cofactor evidence="1 14">
        <name>Mg(2+)</name>
        <dbReference type="ChEBI" id="CHEBI:18420"/>
    </cofactor>
</comment>
<comment type="catalytic activity">
    <reaction evidence="13">
        <text>adenylyl-molybdopterin + molybdate = Mo-molybdopterin + AMP + H(+)</text>
        <dbReference type="Rhea" id="RHEA:35047"/>
        <dbReference type="ChEBI" id="CHEBI:15378"/>
        <dbReference type="ChEBI" id="CHEBI:36264"/>
        <dbReference type="ChEBI" id="CHEBI:62727"/>
        <dbReference type="ChEBI" id="CHEBI:71302"/>
        <dbReference type="ChEBI" id="CHEBI:456215"/>
        <dbReference type="EC" id="2.10.1.1"/>
    </reaction>
</comment>
<comment type="pathway">
    <text evidence="4 14">Cofactor biosynthesis; molybdopterin biosynthesis.</text>
</comment>
<dbReference type="InterPro" id="IPR005110">
    <property type="entry name" value="MoeA_linker/N"/>
</dbReference>
<comment type="function">
    <text evidence="2 14">Catalyzes the insertion of molybdate into adenylated molybdopterin with the concomitant release of AMP.</text>
</comment>
<dbReference type="InterPro" id="IPR036688">
    <property type="entry name" value="MoeA_C_domain_IV_sf"/>
</dbReference>
<evidence type="ECO:0000256" key="14">
    <source>
        <dbReference type="RuleBase" id="RU365090"/>
    </source>
</evidence>
<dbReference type="Proteomes" id="UP000463470">
    <property type="component" value="Unassembled WGS sequence"/>
</dbReference>
<dbReference type="GO" id="GO:0006777">
    <property type="term" value="P:Mo-molybdopterin cofactor biosynthetic process"/>
    <property type="evidence" value="ECO:0007669"/>
    <property type="project" value="UniProtKB-UniRule"/>
</dbReference>
<comment type="similarity">
    <text evidence="5 14">Belongs to the MoeA family.</text>
</comment>
<evidence type="ECO:0000256" key="8">
    <source>
        <dbReference type="ARBA" id="ARBA00022505"/>
    </source>
</evidence>
<evidence type="ECO:0000256" key="3">
    <source>
        <dbReference type="ARBA" id="ARBA00003487"/>
    </source>
</evidence>
<dbReference type="UniPathway" id="UPA00344"/>
<keyword evidence="9 14" id="KW-0808">Transferase</keyword>
<reference evidence="16 17" key="1">
    <citation type="submission" date="2020-01" db="EMBL/GenBank/DDBJ databases">
        <title>Whole-genome sequence of Heliobacterium undosum DSM 13378.</title>
        <authorList>
            <person name="Kyndt J.A."/>
            <person name="Meyer T.E."/>
        </authorList>
    </citation>
    <scope>NUCLEOTIDE SEQUENCE [LARGE SCALE GENOMIC DNA]</scope>
    <source>
        <strain evidence="16 17">DSM 13378</strain>
    </source>
</reference>
<dbReference type="InterPro" id="IPR038987">
    <property type="entry name" value="MoeA-like"/>
</dbReference>
<keyword evidence="8 14" id="KW-0500">Molybdenum</keyword>
<dbReference type="EC" id="2.10.1.1" evidence="6 14"/>
<dbReference type="FunFam" id="3.40.980.10:FF:000004">
    <property type="entry name" value="Molybdopterin molybdenumtransferase"/>
    <property type="match status" value="1"/>
</dbReference>
<evidence type="ECO:0000256" key="1">
    <source>
        <dbReference type="ARBA" id="ARBA00001946"/>
    </source>
</evidence>
<dbReference type="InterPro" id="IPR008284">
    <property type="entry name" value="MoCF_biosynth_CS"/>
</dbReference>
<dbReference type="GO" id="GO:0046872">
    <property type="term" value="F:metal ion binding"/>
    <property type="evidence" value="ECO:0007669"/>
    <property type="project" value="UniProtKB-UniRule"/>
</dbReference>
<organism evidence="16 17">
    <name type="scientific">Heliomicrobium undosum</name>
    <dbReference type="NCBI Taxonomy" id="121734"/>
    <lineage>
        <taxon>Bacteria</taxon>
        <taxon>Bacillati</taxon>
        <taxon>Bacillota</taxon>
        <taxon>Clostridia</taxon>
        <taxon>Eubacteriales</taxon>
        <taxon>Heliobacteriaceae</taxon>
        <taxon>Heliomicrobium</taxon>
    </lineage>
</organism>
<evidence type="ECO:0000256" key="12">
    <source>
        <dbReference type="ARBA" id="ARBA00023150"/>
    </source>
</evidence>
<name>A0A845LAR8_9FIRM</name>
<dbReference type="PROSITE" id="PS01079">
    <property type="entry name" value="MOCF_BIOSYNTHESIS_2"/>
    <property type="match status" value="1"/>
</dbReference>
<dbReference type="InterPro" id="IPR036135">
    <property type="entry name" value="MoeA_linker/N_sf"/>
</dbReference>
<dbReference type="GO" id="GO:0005829">
    <property type="term" value="C:cytosol"/>
    <property type="evidence" value="ECO:0007669"/>
    <property type="project" value="TreeGrafter"/>
</dbReference>
<keyword evidence="17" id="KW-1185">Reference proteome</keyword>
<dbReference type="CDD" id="cd00887">
    <property type="entry name" value="MoeA"/>
    <property type="match status" value="1"/>
</dbReference>
<dbReference type="InterPro" id="IPR001453">
    <property type="entry name" value="MoaB/Mog_dom"/>
</dbReference>
<evidence type="ECO:0000256" key="5">
    <source>
        <dbReference type="ARBA" id="ARBA00010763"/>
    </source>
</evidence>
<dbReference type="Pfam" id="PF03453">
    <property type="entry name" value="MoeA_N"/>
    <property type="match status" value="1"/>
</dbReference>
<dbReference type="OrthoDB" id="9804758at2"/>
<dbReference type="NCBIfam" id="TIGR00177">
    <property type="entry name" value="molyb_syn"/>
    <property type="match status" value="1"/>
</dbReference>
<dbReference type="AlphaFoldDB" id="A0A845LAR8"/>
<dbReference type="NCBIfam" id="NF045515">
    <property type="entry name" value="Glp_gephyrin"/>
    <property type="match status" value="1"/>
</dbReference>
<evidence type="ECO:0000256" key="2">
    <source>
        <dbReference type="ARBA" id="ARBA00002901"/>
    </source>
</evidence>
<evidence type="ECO:0000256" key="10">
    <source>
        <dbReference type="ARBA" id="ARBA00022723"/>
    </source>
</evidence>
<evidence type="ECO:0000259" key="15">
    <source>
        <dbReference type="SMART" id="SM00852"/>
    </source>
</evidence>
<accession>A0A845LAR8</accession>
<gene>
    <name evidence="16" type="ORF">GTO91_09920</name>
</gene>
<proteinExistence type="inferred from homology"/>
<evidence type="ECO:0000313" key="16">
    <source>
        <dbReference type="EMBL" id="MZP30021.1"/>
    </source>
</evidence>
<evidence type="ECO:0000256" key="11">
    <source>
        <dbReference type="ARBA" id="ARBA00022842"/>
    </source>
</evidence>
<evidence type="ECO:0000256" key="4">
    <source>
        <dbReference type="ARBA" id="ARBA00005046"/>
    </source>
</evidence>
<evidence type="ECO:0000256" key="6">
    <source>
        <dbReference type="ARBA" id="ARBA00013269"/>
    </source>
</evidence>
<sequence length="414" mass="43621">MDFFQCIPLREAQEIIAKELTGAIVAFEQVSLVDALGRVAATDIAAIENLPPFSRSTVDGFAVRSADTFGASEAAPSLFTIVGEVLMGQPTDIELRPGQAATIPTGGMLPAGADAVVMLEYAEQPDPHSLLISKMIAPGENVVVKGEDIAYGSIILRRGQKITPAHIGVLAASGVTYVPVRQPVKVAIISTGDELVDIDVPVKAGQIRDVNSYALGALFTGWGCQVTRMGIVRDSFEQFYRALAEAAVTHHMVVISGGSSVGARDFTVKAIDGLGAPGVLFHGIAIKPGKPTIFGMVEGTPIFGLPGHPVAAMTVSDQLVKPAVRLLSGQKNTFQRTRVTARLNRNVASSPGRDDFIGVRLIKEGANNKAAPIFGKSGLIRLMAESDGIMHIPADKSGVYEGEAVEVLLLYDAD</sequence>
<dbReference type="InterPro" id="IPR036425">
    <property type="entry name" value="MoaB/Mog-like_dom_sf"/>
</dbReference>
<evidence type="ECO:0000313" key="17">
    <source>
        <dbReference type="Proteomes" id="UP000463470"/>
    </source>
</evidence>
<dbReference type="PANTHER" id="PTHR10192">
    <property type="entry name" value="MOLYBDOPTERIN BIOSYNTHESIS PROTEIN"/>
    <property type="match status" value="1"/>
</dbReference>
<dbReference type="EMBL" id="WXEY01000009">
    <property type="protein sequence ID" value="MZP30021.1"/>
    <property type="molecule type" value="Genomic_DNA"/>
</dbReference>
<evidence type="ECO:0000256" key="13">
    <source>
        <dbReference type="ARBA" id="ARBA00047317"/>
    </source>
</evidence>
<comment type="function">
    <text evidence="3">May be involved in the biosynthesis of molybdopterin.</text>
</comment>
<keyword evidence="12 14" id="KW-0501">Molybdenum cofactor biosynthesis</keyword>
<dbReference type="Gene3D" id="2.40.340.10">
    <property type="entry name" value="MoeA, C-terminal, domain IV"/>
    <property type="match status" value="1"/>
</dbReference>
<dbReference type="GO" id="GO:0061599">
    <property type="term" value="F:molybdopterin molybdotransferase activity"/>
    <property type="evidence" value="ECO:0007669"/>
    <property type="project" value="UniProtKB-UniRule"/>
</dbReference>
<dbReference type="Gene3D" id="3.40.980.10">
    <property type="entry name" value="MoaB/Mog-like domain"/>
    <property type="match status" value="1"/>
</dbReference>
<protein>
    <recommendedName>
        <fullName evidence="7 14">Molybdopterin molybdenumtransferase</fullName>
        <ecNumber evidence="6 14">2.10.1.1</ecNumber>
    </recommendedName>
</protein>
<dbReference type="Gene3D" id="2.170.190.11">
    <property type="entry name" value="Molybdopterin biosynthesis moea protein, domain 3"/>
    <property type="match status" value="1"/>
</dbReference>
<comment type="caution">
    <text evidence="16">The sequence shown here is derived from an EMBL/GenBank/DDBJ whole genome shotgun (WGS) entry which is preliminary data.</text>
</comment>
<dbReference type="SUPFAM" id="SSF63882">
    <property type="entry name" value="MoeA N-terminal region -like"/>
    <property type="match status" value="1"/>
</dbReference>
<keyword evidence="11 14" id="KW-0460">Magnesium</keyword>
<dbReference type="SMART" id="SM00852">
    <property type="entry name" value="MoCF_biosynth"/>
    <property type="match status" value="1"/>
</dbReference>
<dbReference type="Pfam" id="PF03454">
    <property type="entry name" value="MoeA_C"/>
    <property type="match status" value="1"/>
</dbReference>
<dbReference type="RefSeq" id="WP_161258541.1">
    <property type="nucleotide sequence ID" value="NZ_WXEY01000009.1"/>
</dbReference>
<feature type="domain" description="MoaB/Mog" evidence="15">
    <location>
        <begin position="187"/>
        <end position="326"/>
    </location>
</feature>
<dbReference type="PANTHER" id="PTHR10192:SF5">
    <property type="entry name" value="GEPHYRIN"/>
    <property type="match status" value="1"/>
</dbReference>
<dbReference type="Gene3D" id="3.90.105.10">
    <property type="entry name" value="Molybdopterin biosynthesis moea protein, domain 2"/>
    <property type="match status" value="1"/>
</dbReference>
<dbReference type="Pfam" id="PF00994">
    <property type="entry name" value="MoCF_biosynth"/>
    <property type="match status" value="1"/>
</dbReference>
<keyword evidence="10 14" id="KW-0479">Metal-binding</keyword>
<dbReference type="InterPro" id="IPR005111">
    <property type="entry name" value="MoeA_C_domain_IV"/>
</dbReference>